<organism evidence="6">
    <name type="scientific">Timema genevievae</name>
    <name type="common">Walking stick</name>
    <dbReference type="NCBI Taxonomy" id="629358"/>
    <lineage>
        <taxon>Eukaryota</taxon>
        <taxon>Metazoa</taxon>
        <taxon>Ecdysozoa</taxon>
        <taxon>Arthropoda</taxon>
        <taxon>Hexapoda</taxon>
        <taxon>Insecta</taxon>
        <taxon>Pterygota</taxon>
        <taxon>Neoptera</taxon>
        <taxon>Polyneoptera</taxon>
        <taxon>Phasmatodea</taxon>
        <taxon>Timematodea</taxon>
        <taxon>Timematoidea</taxon>
        <taxon>Timematidae</taxon>
        <taxon>Timema</taxon>
    </lineage>
</organism>
<dbReference type="EMBL" id="OE839583">
    <property type="protein sequence ID" value="CAD7587771.1"/>
    <property type="molecule type" value="Genomic_DNA"/>
</dbReference>
<dbReference type="GO" id="GO:0070006">
    <property type="term" value="F:metalloaminopeptidase activity"/>
    <property type="evidence" value="ECO:0007669"/>
    <property type="project" value="InterPro"/>
</dbReference>
<evidence type="ECO:0000256" key="1">
    <source>
        <dbReference type="ARBA" id="ARBA00009528"/>
    </source>
</evidence>
<reference evidence="6" key="1">
    <citation type="submission" date="2020-11" db="EMBL/GenBank/DDBJ databases">
        <authorList>
            <person name="Tran Van P."/>
        </authorList>
    </citation>
    <scope>NUCLEOTIDE SEQUENCE</scope>
</reference>
<dbReference type="SUPFAM" id="SSF53187">
    <property type="entry name" value="Zn-dependent exopeptidases"/>
    <property type="match status" value="1"/>
</dbReference>
<evidence type="ECO:0000259" key="5">
    <source>
        <dbReference type="Pfam" id="PF00883"/>
    </source>
</evidence>
<dbReference type="PANTHER" id="PTHR11963:SF23">
    <property type="entry name" value="CYTOSOL AMINOPEPTIDASE"/>
    <property type="match status" value="1"/>
</dbReference>
<evidence type="ECO:0000313" key="6">
    <source>
        <dbReference type="EMBL" id="CAD7587771.1"/>
    </source>
</evidence>
<accession>A0A7R9JR72</accession>
<dbReference type="InterPro" id="IPR011356">
    <property type="entry name" value="Leucine_aapep/pepB"/>
</dbReference>
<gene>
    <name evidence="6" type="ORF">TGEB3V08_LOCUS1933</name>
</gene>
<name>A0A7R9JR72_TIMGE</name>
<dbReference type="Pfam" id="PF00883">
    <property type="entry name" value="Peptidase_M17"/>
    <property type="match status" value="1"/>
</dbReference>
<keyword evidence="3" id="KW-0645">Protease</keyword>
<protein>
    <recommendedName>
        <fullName evidence="5">Cytosol aminopeptidase domain-containing protein</fullName>
    </recommendedName>
</protein>
<feature type="domain" description="Cytosol aminopeptidase" evidence="5">
    <location>
        <begin position="3"/>
        <end position="133"/>
    </location>
</feature>
<keyword evidence="4" id="KW-0378">Hydrolase</keyword>
<dbReference type="PRINTS" id="PR00481">
    <property type="entry name" value="LAMNOPPTDASE"/>
</dbReference>
<proteinExistence type="inferred from homology"/>
<dbReference type="PANTHER" id="PTHR11963">
    <property type="entry name" value="LEUCINE AMINOPEPTIDASE-RELATED"/>
    <property type="match status" value="1"/>
</dbReference>
<dbReference type="Gene3D" id="3.40.630.10">
    <property type="entry name" value="Zn peptidases"/>
    <property type="match status" value="1"/>
</dbReference>
<dbReference type="AlphaFoldDB" id="A0A7R9JR72"/>
<keyword evidence="2" id="KW-0031">Aminopeptidase</keyword>
<dbReference type="InterPro" id="IPR000819">
    <property type="entry name" value="Peptidase_M17_C"/>
</dbReference>
<evidence type="ECO:0000256" key="3">
    <source>
        <dbReference type="ARBA" id="ARBA00022670"/>
    </source>
</evidence>
<sequence>MYMLALLAVTQGSCKPLVILEVMYCGGEEDERPIVMIRKGVTYDSGGINLNNDPKTDVTGASAIVSMMRAIAILRLPINVNCVILLCENVPIGMCMQPGDIIMSCSGKTIIVEDTNNEGRLIVVDTMDYDFHQYTP</sequence>
<dbReference type="GO" id="GO:0005737">
    <property type="term" value="C:cytoplasm"/>
    <property type="evidence" value="ECO:0007669"/>
    <property type="project" value="InterPro"/>
</dbReference>
<comment type="similarity">
    <text evidence="1">Belongs to the peptidase M17 family.</text>
</comment>
<evidence type="ECO:0000256" key="2">
    <source>
        <dbReference type="ARBA" id="ARBA00022438"/>
    </source>
</evidence>
<dbReference type="GO" id="GO:0006508">
    <property type="term" value="P:proteolysis"/>
    <property type="evidence" value="ECO:0007669"/>
    <property type="project" value="UniProtKB-KW"/>
</dbReference>
<evidence type="ECO:0000256" key="4">
    <source>
        <dbReference type="ARBA" id="ARBA00022801"/>
    </source>
</evidence>
<dbReference type="GO" id="GO:0030145">
    <property type="term" value="F:manganese ion binding"/>
    <property type="evidence" value="ECO:0007669"/>
    <property type="project" value="InterPro"/>
</dbReference>